<keyword evidence="5" id="KW-0539">Nucleus</keyword>
<dbReference type="Proteomes" id="UP000077755">
    <property type="component" value="Chromosome 8"/>
</dbReference>
<dbReference type="GO" id="GO:0003677">
    <property type="term" value="F:DNA binding"/>
    <property type="evidence" value="ECO:0007669"/>
    <property type="project" value="UniProtKB-KW"/>
</dbReference>
<name>A0A175YM92_DAUCS</name>
<accession>A0A175YM92</accession>
<evidence type="ECO:0000313" key="8">
    <source>
        <dbReference type="Proteomes" id="UP000077755"/>
    </source>
</evidence>
<dbReference type="AlphaFoldDB" id="A0A175YM92"/>
<reference evidence="7" key="2">
    <citation type="submission" date="2022-03" db="EMBL/GenBank/DDBJ databases">
        <title>Draft title - Genomic analysis of global carrot germplasm unveils the trajectory of domestication and the origin of high carotenoid orange carrot.</title>
        <authorList>
            <person name="Iorizzo M."/>
            <person name="Ellison S."/>
            <person name="Senalik D."/>
            <person name="Macko-Podgorni A."/>
            <person name="Grzebelus D."/>
            <person name="Bostan H."/>
            <person name="Rolling W."/>
            <person name="Curaba J."/>
            <person name="Simon P."/>
        </authorList>
    </citation>
    <scope>NUCLEOTIDE SEQUENCE</scope>
    <source>
        <tissue evidence="7">Leaf</tissue>
    </source>
</reference>
<evidence type="ECO:0000256" key="3">
    <source>
        <dbReference type="ARBA" id="ARBA00023125"/>
    </source>
</evidence>
<dbReference type="GO" id="GO:0005634">
    <property type="term" value="C:nucleus"/>
    <property type="evidence" value="ECO:0007669"/>
    <property type="project" value="UniProtKB-SubCell"/>
</dbReference>
<dbReference type="EMBL" id="LNRQ01000008">
    <property type="protein sequence ID" value="KZM84715.1"/>
    <property type="molecule type" value="Genomic_DNA"/>
</dbReference>
<evidence type="ECO:0000256" key="4">
    <source>
        <dbReference type="ARBA" id="ARBA00023163"/>
    </source>
</evidence>
<protein>
    <recommendedName>
        <fullName evidence="9">TF-B3 domain-containing protein</fullName>
    </recommendedName>
</protein>
<evidence type="ECO:0000256" key="2">
    <source>
        <dbReference type="ARBA" id="ARBA00023015"/>
    </source>
</evidence>
<dbReference type="InterPro" id="IPR015300">
    <property type="entry name" value="DNA-bd_pseudobarrel_sf"/>
</dbReference>
<sequence>MVLRCIPWKFIHYHGNRLNDTVKLKFRNEYRIRVTLDRQNKRFQGMHDLFVDFSLKRGEILFFETLNRSTLNVFIVGEHLGEIQYPNVVHSSQDCSPTPFICTRDDWHFVYLIRFEEYLVDELVPPHSFMTRIIQKMPAKVKYVLDNGDEFCGTIIGGRGF</sequence>
<keyword evidence="3" id="KW-0238">DNA-binding</keyword>
<keyword evidence="8" id="KW-1185">Reference proteome</keyword>
<gene>
    <name evidence="6" type="ORF">DCAR_027863</name>
    <name evidence="7" type="ORF">DCAR_0831594</name>
</gene>
<dbReference type="Gramene" id="KZM84715">
    <property type="protein sequence ID" value="KZM84715"/>
    <property type="gene ID" value="DCAR_027863"/>
</dbReference>
<organism evidence="6">
    <name type="scientific">Daucus carota subsp. sativus</name>
    <name type="common">Carrot</name>
    <dbReference type="NCBI Taxonomy" id="79200"/>
    <lineage>
        <taxon>Eukaryota</taxon>
        <taxon>Viridiplantae</taxon>
        <taxon>Streptophyta</taxon>
        <taxon>Embryophyta</taxon>
        <taxon>Tracheophyta</taxon>
        <taxon>Spermatophyta</taxon>
        <taxon>Magnoliopsida</taxon>
        <taxon>eudicotyledons</taxon>
        <taxon>Gunneridae</taxon>
        <taxon>Pentapetalae</taxon>
        <taxon>asterids</taxon>
        <taxon>campanulids</taxon>
        <taxon>Apiales</taxon>
        <taxon>Apiaceae</taxon>
        <taxon>Apioideae</taxon>
        <taxon>Scandiceae</taxon>
        <taxon>Daucinae</taxon>
        <taxon>Daucus</taxon>
        <taxon>Daucus sect. Daucus</taxon>
    </lineage>
</organism>
<dbReference type="Gene3D" id="2.40.330.10">
    <property type="entry name" value="DNA-binding pseudobarrel domain"/>
    <property type="match status" value="1"/>
</dbReference>
<evidence type="ECO:0000313" key="6">
    <source>
        <dbReference type="EMBL" id="KZM84715.1"/>
    </source>
</evidence>
<evidence type="ECO:0008006" key="9">
    <source>
        <dbReference type="Google" id="ProtNLM"/>
    </source>
</evidence>
<evidence type="ECO:0000256" key="5">
    <source>
        <dbReference type="ARBA" id="ARBA00023242"/>
    </source>
</evidence>
<proteinExistence type="predicted"/>
<comment type="subcellular location">
    <subcellularLocation>
        <location evidence="1">Nucleus</location>
    </subcellularLocation>
</comment>
<keyword evidence="4" id="KW-0804">Transcription</keyword>
<dbReference type="SUPFAM" id="SSF101936">
    <property type="entry name" value="DNA-binding pseudobarrel domain"/>
    <property type="match status" value="1"/>
</dbReference>
<dbReference type="EMBL" id="CP093350">
    <property type="protein sequence ID" value="WOH12095.1"/>
    <property type="molecule type" value="Genomic_DNA"/>
</dbReference>
<keyword evidence="2" id="KW-0805">Transcription regulation</keyword>
<evidence type="ECO:0000313" key="7">
    <source>
        <dbReference type="EMBL" id="WOH12095.1"/>
    </source>
</evidence>
<reference evidence="6" key="1">
    <citation type="journal article" date="2016" name="Nat. Genet.">
        <title>A high-quality carrot genome assembly provides new insights into carotenoid accumulation and asterid genome evolution.</title>
        <authorList>
            <person name="Iorizzo M."/>
            <person name="Ellison S."/>
            <person name="Senalik D."/>
            <person name="Zeng P."/>
            <person name="Satapoomin P."/>
            <person name="Huang J."/>
            <person name="Bowman M."/>
            <person name="Iovene M."/>
            <person name="Sanseverino W."/>
            <person name="Cavagnaro P."/>
            <person name="Yildiz M."/>
            <person name="Macko-Podgorni A."/>
            <person name="Moranska E."/>
            <person name="Grzebelus E."/>
            <person name="Grzebelus D."/>
            <person name="Ashrafi H."/>
            <person name="Zheng Z."/>
            <person name="Cheng S."/>
            <person name="Spooner D."/>
            <person name="Van Deynze A."/>
            <person name="Simon P."/>
        </authorList>
    </citation>
    <scope>NUCLEOTIDE SEQUENCE [LARGE SCALE GENOMIC DNA]</scope>
    <source>
        <tissue evidence="6">Leaf</tissue>
    </source>
</reference>
<evidence type="ECO:0000256" key="1">
    <source>
        <dbReference type="ARBA" id="ARBA00004123"/>
    </source>
</evidence>